<dbReference type="Proteomes" id="UP000242913">
    <property type="component" value="Unassembled WGS sequence"/>
</dbReference>
<evidence type="ECO:0000313" key="1">
    <source>
        <dbReference type="EMBL" id="OZC06593.1"/>
    </source>
</evidence>
<dbReference type="EMBL" id="KZ270085">
    <property type="protein sequence ID" value="OZC06593.1"/>
    <property type="molecule type" value="Genomic_DNA"/>
</dbReference>
<reference evidence="1 2" key="1">
    <citation type="submission" date="2015-12" db="EMBL/GenBank/DDBJ databases">
        <title>Draft genome of the nematode, Onchocerca flexuosa.</title>
        <authorList>
            <person name="Mitreva M."/>
        </authorList>
    </citation>
    <scope>NUCLEOTIDE SEQUENCE [LARGE SCALE GENOMIC DNA]</scope>
    <source>
        <strain evidence="1">Red Deer</strain>
    </source>
</reference>
<evidence type="ECO:0000313" key="2">
    <source>
        <dbReference type="Proteomes" id="UP000242913"/>
    </source>
</evidence>
<dbReference type="AlphaFoldDB" id="A0A238BMZ5"/>
<name>A0A238BMZ5_9BILA</name>
<organism evidence="1 2">
    <name type="scientific">Onchocerca flexuosa</name>
    <dbReference type="NCBI Taxonomy" id="387005"/>
    <lineage>
        <taxon>Eukaryota</taxon>
        <taxon>Metazoa</taxon>
        <taxon>Ecdysozoa</taxon>
        <taxon>Nematoda</taxon>
        <taxon>Chromadorea</taxon>
        <taxon>Rhabditida</taxon>
        <taxon>Spirurina</taxon>
        <taxon>Spiruromorpha</taxon>
        <taxon>Filarioidea</taxon>
        <taxon>Onchocercidae</taxon>
        <taxon>Onchocerca</taxon>
    </lineage>
</organism>
<protein>
    <submittedName>
        <fullName evidence="1">Uncharacterized protein</fullName>
    </submittedName>
</protein>
<sequence length="200" mass="22742">MVTADMLNRFKLIRSGINNLHLIETRGIETTSKENIFIPSKEEQLQAVHKQESYIKRPSNWGTDPEIIYGWGNMSSIIKVFLTPLSLEVIQRLMERAEMMLTTINPISIIQHAYASCVSKCHKQLITGKNYVSVQNSLLPAMSAHFDLPPLHVTFFQSIFFNEKILKDSKNKPDITAHSTVTMIYGQECCLNVSSNKQNV</sequence>
<proteinExistence type="predicted"/>
<gene>
    <name evidence="1" type="ORF">X798_06415</name>
</gene>
<keyword evidence="2" id="KW-1185">Reference proteome</keyword>
<accession>A0A238BMZ5</accession>
<dbReference type="OrthoDB" id="5873399at2759"/>